<keyword evidence="2" id="KW-0677">Repeat</keyword>
<dbReference type="InterPro" id="IPR001680">
    <property type="entry name" value="WD40_rpt"/>
</dbReference>
<feature type="repeat" description="WD" evidence="3">
    <location>
        <begin position="843"/>
        <end position="884"/>
    </location>
</feature>
<feature type="repeat" description="WD" evidence="3">
    <location>
        <begin position="758"/>
        <end position="790"/>
    </location>
</feature>
<dbReference type="PROSITE" id="PS00678">
    <property type="entry name" value="WD_REPEATS_1"/>
    <property type="match status" value="7"/>
</dbReference>
<dbReference type="STRING" id="1109443.G4TS28"/>
<feature type="domain" description="Nephrocystin 3-like N-terminal" evidence="4">
    <location>
        <begin position="13"/>
        <end position="123"/>
    </location>
</feature>
<reference evidence="5 6" key="1">
    <citation type="journal article" date="2011" name="PLoS Pathog.">
        <title>Endophytic Life Strategies Decoded by Genome and Transcriptome Analyses of the Mutualistic Root Symbiont Piriformospora indica.</title>
        <authorList>
            <person name="Zuccaro A."/>
            <person name="Lahrmann U."/>
            <person name="Guldener U."/>
            <person name="Langen G."/>
            <person name="Pfiffi S."/>
            <person name="Biedenkopf D."/>
            <person name="Wong P."/>
            <person name="Samans B."/>
            <person name="Grimm C."/>
            <person name="Basiewicz M."/>
            <person name="Murat C."/>
            <person name="Martin F."/>
            <person name="Kogel K.H."/>
        </authorList>
    </citation>
    <scope>NUCLEOTIDE SEQUENCE [LARGE SCALE GENOMIC DNA]</scope>
    <source>
        <strain evidence="5 6">DSM 11827</strain>
    </source>
</reference>
<dbReference type="SUPFAM" id="SSF52540">
    <property type="entry name" value="P-loop containing nucleoside triphosphate hydrolases"/>
    <property type="match status" value="1"/>
</dbReference>
<proteinExistence type="predicted"/>
<evidence type="ECO:0000313" key="6">
    <source>
        <dbReference type="Proteomes" id="UP000007148"/>
    </source>
</evidence>
<dbReference type="Pfam" id="PF24883">
    <property type="entry name" value="NPHP3_N"/>
    <property type="match status" value="1"/>
</dbReference>
<feature type="repeat" description="WD" evidence="3">
    <location>
        <begin position="886"/>
        <end position="918"/>
    </location>
</feature>
<feature type="repeat" description="WD" evidence="3">
    <location>
        <begin position="587"/>
        <end position="621"/>
    </location>
</feature>
<dbReference type="PANTHER" id="PTHR19879:SF9">
    <property type="entry name" value="TRANSCRIPTION INITIATION FACTOR TFIID SUBUNIT 5"/>
    <property type="match status" value="1"/>
</dbReference>
<dbReference type="InParanoid" id="G4TS28"/>
<dbReference type="Pfam" id="PF00400">
    <property type="entry name" value="WD40"/>
    <property type="match status" value="12"/>
</dbReference>
<dbReference type="eggNOG" id="KOG0271">
    <property type="taxonomic scope" value="Eukaryota"/>
</dbReference>
<sequence length="1189" mass="131665">MVAKWKEAHLLGGHFFFSMANSEESTIDKICPTFATQISENIPTLIPAVADAVRRHPAIMTNTFKEQFQKLVVEPTKHHDKTVIIVIDALDECEPKRERDLLLGAVSAAAQTSPNLKFFLTSRPESDIEKALGTQVLKRKLAFRLHDPDYPDNVDDVAAYIREMLKDEEGLSPEQILNLIKKANGLFIWAKTVCEMFDSDKRIEPAEVIYERITSGNNPSDIDTIYELILDRLEPNVRQASDRLLPLLVAAFEPLAPTSLDIIIKEFGLKLETKTVVKRLGNVLHVDQTTGLIRFRHPTFVEYLKRRSHPEGYLSGPQVHATLGEWSLKTMKDKLKFNICKLGSSSLRNRDVGDFEDRVTKLVPPELRYASSHWLSHLSETDDASRQKLLVQVRHAIRAPQVLYWFEILSVTLGVSRAIANLRGAASHFEDDIYDRMVDIRRFLMAYSTPIQESLPHIYLSALPFTPINSILRKESLKWFPKTFSVVHGLDEAYPRLTHEIRGHEKKISAIVFSPDGLRVISSAEDSTVRIWDLETGQMLGEPLRGHTEGVNCVAVSPDGSCIASGSKDRSIRLWDPENNSAIGDPMRGHSSWVSSLSFSPDGLHIVSGGHDWNIRLWDVKGRVPVGEPLRGHEGVVTSLAFFPDGSRVVSGSEDKTVQLWDMQTLQPIGEPLRDHDARVTSVLVSKDGSQILSASADVKIRFWDSKTGELLRKWSPMGYAAGRNVVFSSDGSRAVTIGESGIVMWETESGIMVKAQQTSIGDSIHTVALSRDDRYVVSGSHKGVIRLWDGRNFLPLGKKSQGRGDAIFSVAVSRNGSMIASCSTDATIRLWDTKTGKERGRPLRHDGVVLSVAFSADDSLIASGGRDRVVRVWEVDTHKKYGEPLQGHEAIILSLCLSHSSYTIASGSEDGNIFVWDEAEAPGRHFHGHLDSVLCVAFSLDDLHLVSGSRDGMIHLWDVSTGEILKKITHIGLISAISVAMSLDGSYIAASSESPSTVLVLNTTTEEESIVQLPGRNPKVCSVALSYDGSQLISGLEDGTIQMRDIPSDQALGALRGHTSEVTKVLPARDGSCIASYSNDYTIRVWNTLTLDTDAATTSAQSIQLSSHSAASHKFSSDELERIALSDDGWITLDAKLLFWVPPNHRHGLKHPCMLTITSTSHLRMTKFDFRNFVCGTSWANVQRDAPN</sequence>
<dbReference type="InterPro" id="IPR056884">
    <property type="entry name" value="NPHP3-like_N"/>
</dbReference>
<evidence type="ECO:0000313" key="5">
    <source>
        <dbReference type="EMBL" id="CCA74121.1"/>
    </source>
</evidence>
<dbReference type="InterPro" id="IPR036322">
    <property type="entry name" value="WD40_repeat_dom_sf"/>
</dbReference>
<accession>G4TS28</accession>
<dbReference type="EMBL" id="CAFZ01000281">
    <property type="protein sequence ID" value="CCA74121.1"/>
    <property type="molecule type" value="Genomic_DNA"/>
</dbReference>
<comment type="caution">
    <text evidence="5">The sequence shown here is derived from an EMBL/GenBank/DDBJ whole genome shotgun (WGS) entry which is preliminary data.</text>
</comment>
<evidence type="ECO:0000256" key="3">
    <source>
        <dbReference type="PROSITE-ProRule" id="PRU00221"/>
    </source>
</evidence>
<dbReference type="eggNOG" id="KOG4155">
    <property type="taxonomic scope" value="Eukaryota"/>
</dbReference>
<dbReference type="InterPro" id="IPR015943">
    <property type="entry name" value="WD40/YVTN_repeat-like_dom_sf"/>
</dbReference>
<feature type="repeat" description="WD" evidence="3">
    <location>
        <begin position="544"/>
        <end position="585"/>
    </location>
</feature>
<dbReference type="SMART" id="SM00320">
    <property type="entry name" value="WD40"/>
    <property type="match status" value="14"/>
</dbReference>
<dbReference type="OrthoDB" id="538223at2759"/>
<keyword evidence="6" id="KW-1185">Reference proteome</keyword>
<feature type="repeat" description="WD" evidence="3">
    <location>
        <begin position="801"/>
        <end position="842"/>
    </location>
</feature>
<evidence type="ECO:0000256" key="1">
    <source>
        <dbReference type="ARBA" id="ARBA00022574"/>
    </source>
</evidence>
<dbReference type="InterPro" id="IPR019775">
    <property type="entry name" value="WD40_repeat_CS"/>
</dbReference>
<gene>
    <name evidence="5" type="ORF">PIIN_08075</name>
</gene>
<feature type="repeat" description="WD" evidence="3">
    <location>
        <begin position="630"/>
        <end position="671"/>
    </location>
</feature>
<dbReference type="InterPro" id="IPR020472">
    <property type="entry name" value="WD40_PAC1"/>
</dbReference>
<organism evidence="5 6">
    <name type="scientific">Serendipita indica (strain DSM 11827)</name>
    <name type="common">Root endophyte fungus</name>
    <name type="synonym">Piriformospora indica</name>
    <dbReference type="NCBI Taxonomy" id="1109443"/>
    <lineage>
        <taxon>Eukaryota</taxon>
        <taxon>Fungi</taxon>
        <taxon>Dikarya</taxon>
        <taxon>Basidiomycota</taxon>
        <taxon>Agaricomycotina</taxon>
        <taxon>Agaricomycetes</taxon>
        <taxon>Sebacinales</taxon>
        <taxon>Serendipitaceae</taxon>
        <taxon>Serendipita</taxon>
    </lineage>
</organism>
<dbReference type="PANTHER" id="PTHR19879">
    <property type="entry name" value="TRANSCRIPTION INITIATION FACTOR TFIID"/>
    <property type="match status" value="1"/>
</dbReference>
<keyword evidence="1 3" id="KW-0853">WD repeat</keyword>
<evidence type="ECO:0000259" key="4">
    <source>
        <dbReference type="Pfam" id="PF24883"/>
    </source>
</evidence>
<dbReference type="InterPro" id="IPR027417">
    <property type="entry name" value="P-loop_NTPase"/>
</dbReference>
<dbReference type="HOGENOM" id="CLU_000288_6_3_1"/>
<protein>
    <recommendedName>
        <fullName evidence="4">Nephrocystin 3-like N-terminal domain-containing protein</fullName>
    </recommendedName>
</protein>
<dbReference type="Gene3D" id="2.130.10.10">
    <property type="entry name" value="YVTN repeat-like/Quinoprotein amine dehydrogenase"/>
    <property type="match status" value="4"/>
</dbReference>
<dbReference type="PROSITE" id="PS50082">
    <property type="entry name" value="WD_REPEATS_2"/>
    <property type="match status" value="11"/>
</dbReference>
<dbReference type="SUPFAM" id="SSF50978">
    <property type="entry name" value="WD40 repeat-like"/>
    <property type="match status" value="2"/>
</dbReference>
<name>G4TS28_SERID</name>
<feature type="repeat" description="WD" evidence="3">
    <location>
        <begin position="1056"/>
        <end position="1088"/>
    </location>
</feature>
<dbReference type="Proteomes" id="UP000007148">
    <property type="component" value="Unassembled WGS sequence"/>
</dbReference>
<evidence type="ECO:0000256" key="2">
    <source>
        <dbReference type="ARBA" id="ARBA00022737"/>
    </source>
</evidence>
<feature type="repeat" description="WD" evidence="3">
    <location>
        <begin position="501"/>
        <end position="542"/>
    </location>
</feature>
<feature type="repeat" description="WD" evidence="3">
    <location>
        <begin position="673"/>
        <end position="714"/>
    </location>
</feature>
<dbReference type="PRINTS" id="PR00320">
    <property type="entry name" value="GPROTEINBRPT"/>
</dbReference>
<dbReference type="CDD" id="cd00200">
    <property type="entry name" value="WD40"/>
    <property type="match status" value="2"/>
</dbReference>
<feature type="repeat" description="WD" evidence="3">
    <location>
        <begin position="927"/>
        <end position="968"/>
    </location>
</feature>
<dbReference type="PROSITE" id="PS50294">
    <property type="entry name" value="WD_REPEATS_REGION"/>
    <property type="match status" value="10"/>
</dbReference>
<dbReference type="AlphaFoldDB" id="G4TS28"/>